<keyword evidence="2" id="KW-1185">Reference proteome</keyword>
<evidence type="ECO:0000313" key="2">
    <source>
        <dbReference type="Proteomes" id="UP000527143"/>
    </source>
</evidence>
<protein>
    <submittedName>
        <fullName evidence="1">Uncharacterized protein</fullName>
    </submittedName>
</protein>
<dbReference type="Proteomes" id="UP000527143">
    <property type="component" value="Unassembled WGS sequence"/>
</dbReference>
<sequence>MDQIFYVLAIMGCGDDAGLCQQARVEPVRYTSVAACQDAMPVALHRNADLSFPVISATCRRDGPQWAKIDRNTAQKGG</sequence>
<accession>A0A840YFK6</accession>
<gene>
    <name evidence="1" type="ORF">FHT02_002326</name>
</gene>
<name>A0A840YFK6_9SPHN</name>
<dbReference type="EMBL" id="JACIJF010000006">
    <property type="protein sequence ID" value="MBB5711085.1"/>
    <property type="molecule type" value="Genomic_DNA"/>
</dbReference>
<proteinExistence type="predicted"/>
<evidence type="ECO:0000313" key="1">
    <source>
        <dbReference type="EMBL" id="MBB5711085.1"/>
    </source>
</evidence>
<dbReference type="RefSeq" id="WP_184087602.1">
    <property type="nucleotide sequence ID" value="NZ_JACIJF010000006.1"/>
</dbReference>
<organism evidence="1 2">
    <name type="scientific">Sphingomonas xinjiangensis</name>
    <dbReference type="NCBI Taxonomy" id="643568"/>
    <lineage>
        <taxon>Bacteria</taxon>
        <taxon>Pseudomonadati</taxon>
        <taxon>Pseudomonadota</taxon>
        <taxon>Alphaproteobacteria</taxon>
        <taxon>Sphingomonadales</taxon>
        <taxon>Sphingomonadaceae</taxon>
        <taxon>Sphingomonas</taxon>
    </lineage>
</organism>
<dbReference type="AlphaFoldDB" id="A0A840YFK6"/>
<comment type="caution">
    <text evidence="1">The sequence shown here is derived from an EMBL/GenBank/DDBJ whole genome shotgun (WGS) entry which is preliminary data.</text>
</comment>
<reference evidence="1 2" key="1">
    <citation type="submission" date="2020-08" db="EMBL/GenBank/DDBJ databases">
        <title>Genomic Encyclopedia of Type Strains, Phase IV (KMG-IV): sequencing the most valuable type-strain genomes for metagenomic binning, comparative biology and taxonomic classification.</title>
        <authorList>
            <person name="Goeker M."/>
        </authorList>
    </citation>
    <scope>NUCLEOTIDE SEQUENCE [LARGE SCALE GENOMIC DNA]</scope>
    <source>
        <strain evidence="1 2">DSM 26736</strain>
    </source>
</reference>